<dbReference type="Pfam" id="PF17048">
    <property type="entry name" value="Ceramidse_alk_C"/>
    <property type="match status" value="1"/>
</dbReference>
<dbReference type="GO" id="GO:0046512">
    <property type="term" value="P:sphingosine biosynthetic process"/>
    <property type="evidence" value="ECO:0007669"/>
    <property type="project" value="TreeGrafter"/>
</dbReference>
<feature type="domain" description="Neutral/alkaline non-lysosomal ceramidase N-terminal" evidence="7">
    <location>
        <begin position="91"/>
        <end position="464"/>
    </location>
</feature>
<keyword evidence="4" id="KW-0479">Metal-binding</keyword>
<evidence type="ECO:0000313" key="9">
    <source>
        <dbReference type="EMBL" id="ORE86079.1"/>
    </source>
</evidence>
<evidence type="ECO:0000259" key="8">
    <source>
        <dbReference type="Pfam" id="PF17048"/>
    </source>
</evidence>
<feature type="domain" description="Neutral/alkaline non-lysosomal ceramidase C-terminal" evidence="8">
    <location>
        <begin position="643"/>
        <end position="815"/>
    </location>
</feature>
<evidence type="ECO:0000256" key="5">
    <source>
        <dbReference type="RuleBase" id="RU366019"/>
    </source>
</evidence>
<dbReference type="OrthoDB" id="6899210at2"/>
<dbReference type="GO" id="GO:0017040">
    <property type="term" value="F:N-acylsphingosine amidohydrolase activity"/>
    <property type="evidence" value="ECO:0007669"/>
    <property type="project" value="UniProtKB-UniRule"/>
</dbReference>
<dbReference type="Gene3D" id="2.60.40.2300">
    <property type="entry name" value="Neutral/alkaline non-lysosomal ceramidase, C-terminal domain"/>
    <property type="match status" value="1"/>
</dbReference>
<sequence>MTLKNLSLILIALTALTGCQSGGRDTIDSSPGGAALGKTELGACALASPLRQLHAGHDRAGDARLQAMMSAQPATAGAALYGSACADSNAFRMGSGVHDMTGPAGDSISAGYEDPTHVLRGIHLRQFARAFALESPCNGERVILAVTETGFLTQGLRQSVLEKIAADPELSAHYAGENIMMSATHTHSGPGGEAHHSAYNLFRLGYDALVHEIYSTALFRAIQQAHRNLEAHPEPGHVRLAVGELLDVNTNRSEPAYANNPQAEREAWLDSAGEEVRVNKRMLQLRFDRADGRSIGLLNWFGVHTTSVGTHEPLISSDNKGLAAISVERMMGTDYLAPDGEDRFVAAFAQSDEGDSSPNLCFRENPYPDISIGCGVDTLESTAASGVKQLARAIELYDAGGVELRGGLRSRLTHVRMDDIEVDDPVVLASLDHPAELDSTIKRTCTAALGFSMAAGAEDNRGPTQEGIACSDIDPAANLAGDIETVLATIAGGATGSGYPALPARTVGTLLGCGLTVGSDVLPALPDVDYGCHAEKPILFPIGTTELISNADLPMQIMTLGQLAIVALPWEVTTTSARRIRATVMAELAEAGIEHAVVAGLSNDFVQYLTTREEYATQQYEGASTHFGPWTLAAVQQSLRPLAISLRDNTDAPDGVPAPQTAPGLPPRLPYLAADALMPGTAYGEVLTDAAEAYTAGDTVQVVFASAHPRNDALDKLNQAYLLAEREQADGQWQVVARERDPELIMRWHASPEAPVAGQLIALRSSQIEALWHLPRNLPSGRYRIRHEGTAVPLLGSDSLGPRTPFSGTSSSFSVSGPMDDCPGYPALF</sequence>
<dbReference type="GO" id="GO:0046872">
    <property type="term" value="F:metal ion binding"/>
    <property type="evidence" value="ECO:0007669"/>
    <property type="project" value="UniProtKB-KW"/>
</dbReference>
<comment type="catalytic activity">
    <reaction evidence="5">
        <text>an N-acylsphing-4-enine + H2O = sphing-4-enine + a fatty acid</text>
        <dbReference type="Rhea" id="RHEA:20856"/>
        <dbReference type="ChEBI" id="CHEBI:15377"/>
        <dbReference type="ChEBI" id="CHEBI:28868"/>
        <dbReference type="ChEBI" id="CHEBI:52639"/>
        <dbReference type="ChEBI" id="CHEBI:57756"/>
        <dbReference type="EC" id="3.5.1.23"/>
    </reaction>
</comment>
<dbReference type="AlphaFoldDB" id="A0A1Y1SBS1"/>
<reference evidence="9 10" key="1">
    <citation type="submission" date="2013-04" db="EMBL/GenBank/DDBJ databases">
        <title>Oceanococcus atlanticus 22II-S10r2 Genome Sequencing.</title>
        <authorList>
            <person name="Lai Q."/>
            <person name="Li G."/>
            <person name="Shao Z."/>
        </authorList>
    </citation>
    <scope>NUCLEOTIDE SEQUENCE [LARGE SCALE GENOMIC DNA]</scope>
    <source>
        <strain evidence="9 10">22II-S10r2</strain>
    </source>
</reference>
<evidence type="ECO:0000256" key="2">
    <source>
        <dbReference type="ARBA" id="ARBA00022801"/>
    </source>
</evidence>
<proteinExistence type="inferred from homology"/>
<dbReference type="InterPro" id="IPR038445">
    <property type="entry name" value="NCDase_C_sf"/>
</dbReference>
<dbReference type="Proteomes" id="UP000192342">
    <property type="component" value="Unassembled WGS sequence"/>
</dbReference>
<protein>
    <recommendedName>
        <fullName evidence="5">Neutral ceramidase</fullName>
        <ecNumber evidence="5">3.5.1.23</ecNumber>
    </recommendedName>
</protein>
<dbReference type="InterPro" id="IPR031331">
    <property type="entry name" value="NEUT/ALK_ceramidase_C"/>
</dbReference>
<evidence type="ECO:0000256" key="3">
    <source>
        <dbReference type="PIRSR" id="PIRSR606823-1"/>
    </source>
</evidence>
<dbReference type="PROSITE" id="PS51257">
    <property type="entry name" value="PROKAR_LIPOPROTEIN"/>
    <property type="match status" value="1"/>
</dbReference>
<feature type="binding site" evidence="4">
    <location>
        <position position="571"/>
    </location>
    <ligand>
        <name>Zn(2+)</name>
        <dbReference type="ChEBI" id="CHEBI:29105"/>
    </ligand>
</feature>
<keyword evidence="2 5" id="KW-0378">Hydrolase</keyword>
<keyword evidence="4" id="KW-0862">Zinc</keyword>
<accession>A0A1Y1SBS1</accession>
<dbReference type="Pfam" id="PF04734">
    <property type="entry name" value="Ceramidase_alk"/>
    <property type="match status" value="2"/>
</dbReference>
<comment type="similarity">
    <text evidence="1 5">Belongs to the neutral ceramidase family.</text>
</comment>
<evidence type="ECO:0000313" key="10">
    <source>
        <dbReference type="Proteomes" id="UP000192342"/>
    </source>
</evidence>
<feature type="binding site" evidence="4">
    <location>
        <position position="608"/>
    </location>
    <ligand>
        <name>Zn(2+)</name>
        <dbReference type="ChEBI" id="CHEBI:29105"/>
    </ligand>
</feature>
<feature type="compositionally biased region" description="Low complexity" evidence="6">
    <location>
        <begin position="804"/>
        <end position="817"/>
    </location>
</feature>
<organism evidence="9 10">
    <name type="scientific">Oceanococcus atlanticus</name>
    <dbReference type="NCBI Taxonomy" id="1317117"/>
    <lineage>
        <taxon>Bacteria</taxon>
        <taxon>Pseudomonadati</taxon>
        <taxon>Pseudomonadota</taxon>
        <taxon>Gammaproteobacteria</taxon>
        <taxon>Chromatiales</taxon>
        <taxon>Oceanococcaceae</taxon>
        <taxon>Oceanococcus</taxon>
    </lineage>
</organism>
<gene>
    <name evidence="9" type="ORF">ATO7_12318</name>
</gene>
<dbReference type="PANTHER" id="PTHR12670:SF1">
    <property type="entry name" value="NEUTRAL CERAMIDASE"/>
    <property type="match status" value="1"/>
</dbReference>
<dbReference type="GO" id="GO:0046514">
    <property type="term" value="P:ceramide catabolic process"/>
    <property type="evidence" value="ECO:0007669"/>
    <property type="project" value="InterPro"/>
</dbReference>
<evidence type="ECO:0000259" key="7">
    <source>
        <dbReference type="Pfam" id="PF04734"/>
    </source>
</evidence>
<keyword evidence="10" id="KW-1185">Reference proteome</keyword>
<feature type="binding site" evidence="4">
    <location>
        <position position="304"/>
    </location>
    <ligand>
        <name>Zn(2+)</name>
        <dbReference type="ChEBI" id="CHEBI:29105"/>
    </ligand>
</feature>
<dbReference type="GO" id="GO:0016020">
    <property type="term" value="C:membrane"/>
    <property type="evidence" value="ECO:0007669"/>
    <property type="project" value="GOC"/>
</dbReference>
<comment type="cofactor">
    <cofactor evidence="4">
        <name>Zn(2+)</name>
        <dbReference type="ChEBI" id="CHEBI:29105"/>
    </cofactor>
    <text evidence="4">Binds 1 zinc ion per subunit.</text>
</comment>
<evidence type="ECO:0000256" key="1">
    <source>
        <dbReference type="ARBA" id="ARBA00009835"/>
    </source>
</evidence>
<keyword evidence="5" id="KW-0443">Lipid metabolism</keyword>
<evidence type="ECO:0000256" key="6">
    <source>
        <dbReference type="SAM" id="MobiDB-lite"/>
    </source>
</evidence>
<dbReference type="RefSeq" id="WP_158523199.1">
    <property type="nucleotide sequence ID" value="NZ_AQQV01000003.1"/>
</dbReference>
<keyword evidence="5" id="KW-0746">Sphingolipid metabolism</keyword>
<dbReference type="GO" id="GO:0005576">
    <property type="term" value="C:extracellular region"/>
    <property type="evidence" value="ECO:0007669"/>
    <property type="project" value="TreeGrafter"/>
</dbReference>
<name>A0A1Y1SBS1_9GAMM</name>
<dbReference type="PANTHER" id="PTHR12670">
    <property type="entry name" value="CERAMIDASE"/>
    <property type="match status" value="1"/>
</dbReference>
<dbReference type="InterPro" id="IPR031329">
    <property type="entry name" value="NEUT/ALK_ceramidase_N"/>
</dbReference>
<evidence type="ECO:0000256" key="4">
    <source>
        <dbReference type="PIRSR" id="PIRSR606823-2"/>
    </source>
</evidence>
<dbReference type="EC" id="3.5.1.23" evidence="5"/>
<dbReference type="InterPro" id="IPR006823">
    <property type="entry name" value="Ceramidase_alk"/>
</dbReference>
<dbReference type="GO" id="GO:0042759">
    <property type="term" value="P:long-chain fatty acid biosynthetic process"/>
    <property type="evidence" value="ECO:0007669"/>
    <property type="project" value="TreeGrafter"/>
</dbReference>
<dbReference type="EMBL" id="AQQV01000003">
    <property type="protein sequence ID" value="ORE86079.1"/>
    <property type="molecule type" value="Genomic_DNA"/>
</dbReference>
<feature type="active site" description="Nucleophile" evidence="3">
    <location>
        <position position="357"/>
    </location>
</feature>
<feature type="region of interest" description="Disordered" evidence="6">
    <location>
        <begin position="796"/>
        <end position="817"/>
    </location>
</feature>
<feature type="domain" description="Neutral/alkaline non-lysosomal ceramidase N-terminal" evidence="7">
    <location>
        <begin position="523"/>
        <end position="637"/>
    </location>
</feature>
<dbReference type="STRING" id="1317117.ATO7_12318"/>
<comment type="caution">
    <text evidence="9">The sequence shown here is derived from an EMBL/GenBank/DDBJ whole genome shotgun (WGS) entry which is preliminary data.</text>
</comment>
<feature type="binding site" evidence="4">
    <location>
        <position position="185"/>
    </location>
    <ligand>
        <name>Zn(2+)</name>
        <dbReference type="ChEBI" id="CHEBI:29105"/>
    </ligand>
</feature>